<dbReference type="InterPro" id="IPR010987">
    <property type="entry name" value="Glutathione-S-Trfase_C-like"/>
</dbReference>
<evidence type="ECO:0000259" key="1">
    <source>
        <dbReference type="PROSITE" id="PS50404"/>
    </source>
</evidence>
<dbReference type="SFLD" id="SFLDS00019">
    <property type="entry name" value="Glutathione_Transferase_(cytos"/>
    <property type="match status" value="1"/>
</dbReference>
<dbReference type="PROSITE" id="PS50404">
    <property type="entry name" value="GST_NTER"/>
    <property type="match status" value="1"/>
</dbReference>
<name>A0AAV2IPC7_LYMST</name>
<evidence type="ECO:0000313" key="4">
    <source>
        <dbReference type="Proteomes" id="UP001497497"/>
    </source>
</evidence>
<dbReference type="GO" id="GO:0004364">
    <property type="term" value="F:glutathione transferase activity"/>
    <property type="evidence" value="ECO:0007669"/>
    <property type="project" value="TreeGrafter"/>
</dbReference>
<feature type="domain" description="GST N-terminal" evidence="1">
    <location>
        <begin position="5"/>
        <end position="82"/>
    </location>
</feature>
<dbReference type="FunFam" id="1.20.1050.10:FF:000030">
    <property type="entry name" value="Glutathione S-transferase S1"/>
    <property type="match status" value="1"/>
</dbReference>
<dbReference type="Gene3D" id="1.20.1050.10">
    <property type="match status" value="1"/>
</dbReference>
<dbReference type="GO" id="GO:0006749">
    <property type="term" value="P:glutathione metabolic process"/>
    <property type="evidence" value="ECO:0007669"/>
    <property type="project" value="TreeGrafter"/>
</dbReference>
<comment type="caution">
    <text evidence="3">The sequence shown here is derived from an EMBL/GenBank/DDBJ whole genome shotgun (WGS) entry which is preliminary data.</text>
</comment>
<keyword evidence="4" id="KW-1185">Reference proteome</keyword>
<dbReference type="CDD" id="cd03039">
    <property type="entry name" value="GST_N_Sigma_like"/>
    <property type="match status" value="1"/>
</dbReference>
<dbReference type="PROSITE" id="PS50405">
    <property type="entry name" value="GST_CTER"/>
    <property type="match status" value="1"/>
</dbReference>
<dbReference type="SUPFAM" id="SSF52833">
    <property type="entry name" value="Thioredoxin-like"/>
    <property type="match status" value="1"/>
</dbReference>
<dbReference type="PANTHER" id="PTHR11571">
    <property type="entry name" value="GLUTATHIONE S-TRANSFERASE"/>
    <property type="match status" value="1"/>
</dbReference>
<feature type="domain" description="GST C-terminal" evidence="2">
    <location>
        <begin position="84"/>
        <end position="203"/>
    </location>
</feature>
<dbReference type="Pfam" id="PF14497">
    <property type="entry name" value="GST_C_3"/>
    <property type="match status" value="1"/>
</dbReference>
<evidence type="ECO:0000313" key="3">
    <source>
        <dbReference type="EMBL" id="CAL1547973.1"/>
    </source>
</evidence>
<sequence>MADSKSIKVIYFDLTGRAEILRLILSAAGREFEDVRLARDKWPEFKPRTPFGQVPVVEIDGVAYAQTAALASYLAKEFNFYGKNNLEGLKIDIVGNLTEDLIQSFARSFREQDPVKKEEILKEIKKEVGPRFLGYFEKILKDNGTGFVVGDRVTLADLIIYDISTGFLKPTVEDSIKDFPLVQKVVETVGEIDGIKKYVASRQ</sequence>
<dbReference type="Proteomes" id="UP001497497">
    <property type="component" value="Unassembled WGS sequence"/>
</dbReference>
<dbReference type="InterPro" id="IPR050213">
    <property type="entry name" value="GST_superfamily"/>
</dbReference>
<dbReference type="SFLD" id="SFLDG00363">
    <property type="entry name" value="AMPS_(cytGST):_Alpha-__Mu-__Pi"/>
    <property type="match status" value="1"/>
</dbReference>
<gene>
    <name evidence="3" type="ORF">GSLYS_00021290001</name>
</gene>
<evidence type="ECO:0000259" key="2">
    <source>
        <dbReference type="PROSITE" id="PS50405"/>
    </source>
</evidence>
<dbReference type="SUPFAM" id="SSF47616">
    <property type="entry name" value="GST C-terminal domain-like"/>
    <property type="match status" value="1"/>
</dbReference>
<protein>
    <submittedName>
        <fullName evidence="3">Uncharacterized protein</fullName>
    </submittedName>
</protein>
<dbReference type="InterPro" id="IPR040079">
    <property type="entry name" value="Glutathione_S-Trfase"/>
</dbReference>
<dbReference type="CDD" id="cd03192">
    <property type="entry name" value="GST_C_Sigma_like"/>
    <property type="match status" value="1"/>
</dbReference>
<dbReference type="InterPro" id="IPR036282">
    <property type="entry name" value="Glutathione-S-Trfase_C_sf"/>
</dbReference>
<proteinExistence type="predicted"/>
<dbReference type="SFLD" id="SFLDG01205">
    <property type="entry name" value="AMPS.1"/>
    <property type="match status" value="1"/>
</dbReference>
<dbReference type="InterPro" id="IPR004046">
    <property type="entry name" value="GST_C"/>
</dbReference>
<reference evidence="3 4" key="1">
    <citation type="submission" date="2024-04" db="EMBL/GenBank/DDBJ databases">
        <authorList>
            <consortium name="Genoscope - CEA"/>
            <person name="William W."/>
        </authorList>
    </citation>
    <scope>NUCLEOTIDE SEQUENCE [LARGE SCALE GENOMIC DNA]</scope>
</reference>
<accession>A0AAV2IPC7</accession>
<dbReference type="Gene3D" id="3.40.30.10">
    <property type="entry name" value="Glutaredoxin"/>
    <property type="match status" value="1"/>
</dbReference>
<dbReference type="Pfam" id="PF02798">
    <property type="entry name" value="GST_N"/>
    <property type="match status" value="1"/>
</dbReference>
<dbReference type="InterPro" id="IPR004045">
    <property type="entry name" value="Glutathione_S-Trfase_N"/>
</dbReference>
<dbReference type="InterPro" id="IPR036249">
    <property type="entry name" value="Thioredoxin-like_sf"/>
</dbReference>
<dbReference type="AlphaFoldDB" id="A0AAV2IPC7"/>
<organism evidence="3 4">
    <name type="scientific">Lymnaea stagnalis</name>
    <name type="common">Great pond snail</name>
    <name type="synonym">Helix stagnalis</name>
    <dbReference type="NCBI Taxonomy" id="6523"/>
    <lineage>
        <taxon>Eukaryota</taxon>
        <taxon>Metazoa</taxon>
        <taxon>Spiralia</taxon>
        <taxon>Lophotrochozoa</taxon>
        <taxon>Mollusca</taxon>
        <taxon>Gastropoda</taxon>
        <taxon>Heterobranchia</taxon>
        <taxon>Euthyneura</taxon>
        <taxon>Panpulmonata</taxon>
        <taxon>Hygrophila</taxon>
        <taxon>Lymnaeoidea</taxon>
        <taxon>Lymnaeidae</taxon>
        <taxon>Lymnaea</taxon>
    </lineage>
</organism>
<dbReference type="EMBL" id="CAXITT010001126">
    <property type="protein sequence ID" value="CAL1547973.1"/>
    <property type="molecule type" value="Genomic_DNA"/>
</dbReference>